<dbReference type="Proteomes" id="UP001500469">
    <property type="component" value="Unassembled WGS sequence"/>
</dbReference>
<dbReference type="PANTHER" id="PTHR43581">
    <property type="entry name" value="ATP/GTP PHOSPHATASE"/>
    <property type="match status" value="1"/>
</dbReference>
<accession>A0ABN1MZV0</accession>
<comment type="caution">
    <text evidence="2">The sequence shown here is derived from an EMBL/GenBank/DDBJ whole genome shotgun (WGS) entry which is preliminary data.</text>
</comment>
<sequence length="511" mass="57944">MRIKTIKIKNFRSYKDEVEIEFGDLTAFVGKNDIGKSTVLEALDIFFNDGKGVIKLDKDDVNKQSLTNGDTETVFSVCFEELPTAIVIDSTNQTTLQAEYLLNSSHQLEIIKKYTNGGKERIFVKANHPTHSACKDLLQKKNTELQKIIKDGAITCSNQTINAVMRGSIWQHFSNDLQLSEIEIDVTKGDTKSIWDKLQTYLPLYSLFQSDRKNSDGDDEVQDPLKEAVKQILSDATLKSKFDEIATEVKSKLQDVATRTLAKIQEMNPEVASSLNPVIPATESLKWTDVFKNVSIAGDENIPINKRGSGVKRLILLNFFRAEAERRKTQENIPSIIYSIEEPETSQHTEHQRKLIKAFLDLSNTANTQVIITTHSAALVKELEFQHLRLVKSNSGAKIIENVLPNSLPYPSLNEVNFLAFSEITEEYHNELYGYIELESEMGNYRGGKATMAYNRLKKDGVTIVTENVILTDYIRHQIHHPENTNNTRYTFSQLNDSINLMRAFLQTLTQ</sequence>
<keyword evidence="2" id="KW-0547">Nucleotide-binding</keyword>
<dbReference type="InterPro" id="IPR027417">
    <property type="entry name" value="P-loop_NTPase"/>
</dbReference>
<dbReference type="SUPFAM" id="SSF52540">
    <property type="entry name" value="P-loop containing nucleoside triphosphate hydrolases"/>
    <property type="match status" value="1"/>
</dbReference>
<proteinExistence type="predicted"/>
<dbReference type="PANTHER" id="PTHR43581:SF4">
    <property type="entry name" value="ATP_GTP PHOSPHATASE"/>
    <property type="match status" value="1"/>
</dbReference>
<dbReference type="EMBL" id="BAAAFI010000008">
    <property type="protein sequence ID" value="GAA0878974.1"/>
    <property type="molecule type" value="Genomic_DNA"/>
</dbReference>
<name>A0ABN1MZV0_9BACT</name>
<organism evidence="2 3">
    <name type="scientific">Algoriphagus jejuensis</name>
    <dbReference type="NCBI Taxonomy" id="419934"/>
    <lineage>
        <taxon>Bacteria</taxon>
        <taxon>Pseudomonadati</taxon>
        <taxon>Bacteroidota</taxon>
        <taxon>Cytophagia</taxon>
        <taxon>Cytophagales</taxon>
        <taxon>Cyclobacteriaceae</taxon>
        <taxon>Algoriphagus</taxon>
    </lineage>
</organism>
<evidence type="ECO:0000313" key="3">
    <source>
        <dbReference type="Proteomes" id="UP001500469"/>
    </source>
</evidence>
<dbReference type="GO" id="GO:0005524">
    <property type="term" value="F:ATP binding"/>
    <property type="evidence" value="ECO:0007669"/>
    <property type="project" value="UniProtKB-KW"/>
</dbReference>
<evidence type="ECO:0000313" key="2">
    <source>
        <dbReference type="EMBL" id="GAA0878974.1"/>
    </source>
</evidence>
<dbReference type="Pfam" id="PF13175">
    <property type="entry name" value="AAA_15"/>
    <property type="match status" value="1"/>
</dbReference>
<keyword evidence="3" id="KW-1185">Reference proteome</keyword>
<reference evidence="2 3" key="1">
    <citation type="journal article" date="2019" name="Int. J. Syst. Evol. Microbiol.">
        <title>The Global Catalogue of Microorganisms (GCM) 10K type strain sequencing project: providing services to taxonomists for standard genome sequencing and annotation.</title>
        <authorList>
            <consortium name="The Broad Institute Genomics Platform"/>
            <consortium name="The Broad Institute Genome Sequencing Center for Infectious Disease"/>
            <person name="Wu L."/>
            <person name="Ma J."/>
        </authorList>
    </citation>
    <scope>NUCLEOTIDE SEQUENCE [LARGE SCALE GENOMIC DNA]</scope>
    <source>
        <strain evidence="2 3">JCM 16112</strain>
    </source>
</reference>
<protein>
    <submittedName>
        <fullName evidence="2">ATP-binding protein</fullName>
    </submittedName>
</protein>
<dbReference type="InterPro" id="IPR051396">
    <property type="entry name" value="Bact_Antivir_Def_Nuclease"/>
</dbReference>
<evidence type="ECO:0000259" key="1">
    <source>
        <dbReference type="Pfam" id="PF13175"/>
    </source>
</evidence>
<dbReference type="InterPro" id="IPR041685">
    <property type="entry name" value="AAA_GajA/Old/RecF-like"/>
</dbReference>
<dbReference type="Gene3D" id="3.40.50.300">
    <property type="entry name" value="P-loop containing nucleotide triphosphate hydrolases"/>
    <property type="match status" value="1"/>
</dbReference>
<keyword evidence="2" id="KW-0067">ATP-binding</keyword>
<dbReference type="RefSeq" id="WP_343850912.1">
    <property type="nucleotide sequence ID" value="NZ_BAAAFI010000008.1"/>
</dbReference>
<gene>
    <name evidence="2" type="ORF">GCM10009119_19420</name>
</gene>
<feature type="domain" description="Endonuclease GajA/Old nuclease/RecF-like AAA" evidence="1">
    <location>
        <begin position="1"/>
        <end position="380"/>
    </location>
</feature>